<evidence type="ECO:0000256" key="6">
    <source>
        <dbReference type="ARBA" id="ARBA00022490"/>
    </source>
</evidence>
<gene>
    <name evidence="15" type="ORF">P5673_030847</name>
</gene>
<feature type="domain" description="DDE Tnp4" evidence="14">
    <location>
        <begin position="130"/>
        <end position="293"/>
    </location>
</feature>
<dbReference type="InterPro" id="IPR026103">
    <property type="entry name" value="HARBI1_animal"/>
</dbReference>
<dbReference type="GO" id="GO:0004518">
    <property type="term" value="F:nuclease activity"/>
    <property type="evidence" value="ECO:0007669"/>
    <property type="project" value="UniProtKB-KW"/>
</dbReference>
<dbReference type="Proteomes" id="UP001249851">
    <property type="component" value="Unassembled WGS sequence"/>
</dbReference>
<evidence type="ECO:0000256" key="1">
    <source>
        <dbReference type="ARBA" id="ARBA00001968"/>
    </source>
</evidence>
<dbReference type="PANTHER" id="PTHR22930">
    <property type="match status" value="1"/>
</dbReference>
<dbReference type="PRINTS" id="PR02086">
    <property type="entry name" value="PUTNUCHARBI1"/>
</dbReference>
<comment type="cofactor">
    <cofactor evidence="1">
        <name>a divalent metal cation</name>
        <dbReference type="ChEBI" id="CHEBI:60240"/>
    </cofactor>
</comment>
<organism evidence="15 16">
    <name type="scientific">Acropora cervicornis</name>
    <name type="common">Staghorn coral</name>
    <dbReference type="NCBI Taxonomy" id="6130"/>
    <lineage>
        <taxon>Eukaryota</taxon>
        <taxon>Metazoa</taxon>
        <taxon>Cnidaria</taxon>
        <taxon>Anthozoa</taxon>
        <taxon>Hexacorallia</taxon>
        <taxon>Scleractinia</taxon>
        <taxon>Astrocoeniina</taxon>
        <taxon>Acroporidae</taxon>
        <taxon>Acropora</taxon>
    </lineage>
</organism>
<comment type="similarity">
    <text evidence="4">Belongs to the HARBI1 family.</text>
</comment>
<keyword evidence="9" id="KW-0378">Hydrolase</keyword>
<feature type="compositionally biased region" description="Acidic residues" evidence="13">
    <location>
        <begin position="308"/>
        <end position="321"/>
    </location>
</feature>
<dbReference type="GO" id="GO:0016787">
    <property type="term" value="F:hydrolase activity"/>
    <property type="evidence" value="ECO:0007669"/>
    <property type="project" value="UniProtKB-KW"/>
</dbReference>
<keyword evidence="16" id="KW-1185">Reference proteome</keyword>
<evidence type="ECO:0000256" key="3">
    <source>
        <dbReference type="ARBA" id="ARBA00004496"/>
    </source>
</evidence>
<evidence type="ECO:0000313" key="15">
    <source>
        <dbReference type="EMBL" id="KAK2548905.1"/>
    </source>
</evidence>
<evidence type="ECO:0000256" key="13">
    <source>
        <dbReference type="SAM" id="MobiDB-lite"/>
    </source>
</evidence>
<name>A0AAD9PUH7_ACRCE</name>
<evidence type="ECO:0000256" key="12">
    <source>
        <dbReference type="ARBA" id="ARBA00045850"/>
    </source>
</evidence>
<comment type="caution">
    <text evidence="15">The sequence shown here is derived from an EMBL/GenBank/DDBJ whole genome shotgun (WGS) entry which is preliminary data.</text>
</comment>
<evidence type="ECO:0000256" key="10">
    <source>
        <dbReference type="ARBA" id="ARBA00023242"/>
    </source>
</evidence>
<proteinExistence type="inferred from homology"/>
<evidence type="ECO:0000256" key="4">
    <source>
        <dbReference type="ARBA" id="ARBA00006958"/>
    </source>
</evidence>
<evidence type="ECO:0000313" key="16">
    <source>
        <dbReference type="Proteomes" id="UP001249851"/>
    </source>
</evidence>
<keyword evidence="6" id="KW-0963">Cytoplasm</keyword>
<keyword evidence="8" id="KW-0479">Metal-binding</keyword>
<reference evidence="15" key="2">
    <citation type="journal article" date="2023" name="Science">
        <title>Genomic signatures of disease resistance in endangered staghorn corals.</title>
        <authorList>
            <person name="Vollmer S.V."/>
            <person name="Selwyn J.D."/>
            <person name="Despard B.A."/>
            <person name="Roesel C.L."/>
        </authorList>
    </citation>
    <scope>NUCLEOTIDE SEQUENCE</scope>
    <source>
        <strain evidence="15">K2</strain>
    </source>
</reference>
<evidence type="ECO:0000259" key="14">
    <source>
        <dbReference type="Pfam" id="PF13359"/>
    </source>
</evidence>
<accession>A0AAD9PUH7</accession>
<dbReference type="GO" id="GO:0005634">
    <property type="term" value="C:nucleus"/>
    <property type="evidence" value="ECO:0007669"/>
    <property type="project" value="UniProtKB-SubCell"/>
</dbReference>
<reference evidence="15" key="1">
    <citation type="journal article" date="2023" name="G3 (Bethesda)">
        <title>Whole genome assembly and annotation of the endangered Caribbean coral Acropora cervicornis.</title>
        <authorList>
            <person name="Selwyn J.D."/>
            <person name="Vollmer S.V."/>
        </authorList>
    </citation>
    <scope>NUCLEOTIDE SEQUENCE</scope>
    <source>
        <strain evidence="15">K2</strain>
    </source>
</reference>
<evidence type="ECO:0000256" key="7">
    <source>
        <dbReference type="ARBA" id="ARBA00022722"/>
    </source>
</evidence>
<protein>
    <recommendedName>
        <fullName evidence="5">Putative nuclease HARBI1</fullName>
    </recommendedName>
    <alternativeName>
        <fullName evidence="11">Harbinger transposase-derived nuclease</fullName>
    </alternativeName>
</protein>
<dbReference type="Pfam" id="PF13359">
    <property type="entry name" value="DDE_Tnp_4"/>
    <property type="match status" value="1"/>
</dbReference>
<evidence type="ECO:0000256" key="2">
    <source>
        <dbReference type="ARBA" id="ARBA00004123"/>
    </source>
</evidence>
<comment type="function">
    <text evidence="12">Transposase-derived protein that may have nuclease activity. Does not have transposase activity.</text>
</comment>
<evidence type="ECO:0000256" key="11">
    <source>
        <dbReference type="ARBA" id="ARBA00030126"/>
    </source>
</evidence>
<evidence type="ECO:0000256" key="5">
    <source>
        <dbReference type="ARBA" id="ARBA00015519"/>
    </source>
</evidence>
<dbReference type="PANTHER" id="PTHR22930:SF85">
    <property type="entry name" value="GH03217P-RELATED"/>
    <property type="match status" value="1"/>
</dbReference>
<dbReference type="InterPro" id="IPR027806">
    <property type="entry name" value="HARBI1_dom"/>
</dbReference>
<keyword evidence="7" id="KW-0540">Nuclease</keyword>
<dbReference type="GO" id="GO:0046872">
    <property type="term" value="F:metal ion binding"/>
    <property type="evidence" value="ECO:0007669"/>
    <property type="project" value="UniProtKB-KW"/>
</dbReference>
<sequence>MWFQQLLNDHALDHWWNENFRVTRATFENICQLVGPALRRQETHMRDAIPVEKRVGATLWRLATGECYRSCGLMIGLSKSAVVKCCHEFVQQLCVLKDNYIKFPTTKGEVQAKINGFSERSKIPNIAGAVDGTHVPIKAPKTNHEDYFNRKHFYSYILQGVVDSTGLFLSVSTCYPGSLHDARVLRLSQILNAAENDLILTEPTVDVNGTIVRSLIVGDSAYPLKPWLLCPFKDNGALSREQRKFNEELLKARIVSEHAYGLTKGRWRVLQKRLDEDSDRIPDTIIACCILHNICIVRRDRYELDNDDDDVDDDDDNDDDNGIPSRGAQGIRRALVDYLTNL</sequence>
<dbReference type="GO" id="GO:0005737">
    <property type="term" value="C:cytoplasm"/>
    <property type="evidence" value="ECO:0007669"/>
    <property type="project" value="UniProtKB-SubCell"/>
</dbReference>
<dbReference type="InterPro" id="IPR045249">
    <property type="entry name" value="HARBI1-like"/>
</dbReference>
<comment type="subcellular location">
    <subcellularLocation>
        <location evidence="3">Cytoplasm</location>
    </subcellularLocation>
    <subcellularLocation>
        <location evidence="2">Nucleus</location>
    </subcellularLocation>
</comment>
<dbReference type="AlphaFoldDB" id="A0AAD9PUH7"/>
<evidence type="ECO:0000256" key="9">
    <source>
        <dbReference type="ARBA" id="ARBA00022801"/>
    </source>
</evidence>
<feature type="region of interest" description="Disordered" evidence="13">
    <location>
        <begin position="308"/>
        <end position="327"/>
    </location>
</feature>
<dbReference type="EMBL" id="JARQWQ010000136">
    <property type="protein sequence ID" value="KAK2548905.1"/>
    <property type="molecule type" value="Genomic_DNA"/>
</dbReference>
<evidence type="ECO:0000256" key="8">
    <source>
        <dbReference type="ARBA" id="ARBA00022723"/>
    </source>
</evidence>
<keyword evidence="10" id="KW-0539">Nucleus</keyword>